<feature type="transmembrane region" description="Helical" evidence="1">
    <location>
        <begin position="155"/>
        <end position="178"/>
    </location>
</feature>
<reference evidence="2 3" key="1">
    <citation type="submission" date="2019-12" db="EMBL/GenBank/DDBJ databases">
        <title>Strain KN286 was isolated from seawater, which was collected from Caroline Seamount in the tropical western Pacific.</title>
        <authorList>
            <person name="Wang Q."/>
        </authorList>
    </citation>
    <scope>NUCLEOTIDE SEQUENCE [LARGE SCALE GENOMIC DNA]</scope>
    <source>
        <strain evidence="2 3">KN286</strain>
    </source>
</reference>
<keyword evidence="1" id="KW-1133">Transmembrane helix</keyword>
<protein>
    <submittedName>
        <fullName evidence="2">Uncharacterized protein</fullName>
    </submittedName>
</protein>
<feature type="transmembrane region" description="Helical" evidence="1">
    <location>
        <begin position="190"/>
        <end position="223"/>
    </location>
</feature>
<keyword evidence="1" id="KW-0812">Transmembrane</keyword>
<feature type="transmembrane region" description="Helical" evidence="1">
    <location>
        <begin position="318"/>
        <end position="341"/>
    </location>
</feature>
<feature type="transmembrane region" description="Helical" evidence="1">
    <location>
        <begin position="353"/>
        <end position="386"/>
    </location>
</feature>
<feature type="transmembrane region" description="Helical" evidence="1">
    <location>
        <begin position="93"/>
        <end position="115"/>
    </location>
</feature>
<gene>
    <name evidence="2" type="ORF">GSH16_06145</name>
</gene>
<dbReference type="RefSeq" id="WP_160853111.1">
    <property type="nucleotide sequence ID" value="NZ_WUWG01000002.1"/>
</dbReference>
<keyword evidence="3" id="KW-1185">Reference proteome</keyword>
<proteinExistence type="predicted"/>
<feature type="transmembrane region" description="Helical" evidence="1">
    <location>
        <begin position="63"/>
        <end position="81"/>
    </location>
</feature>
<organism evidence="2 3">
    <name type="scientific">Oceanomicrobium pacificus</name>
    <dbReference type="NCBI Taxonomy" id="2692916"/>
    <lineage>
        <taxon>Bacteria</taxon>
        <taxon>Pseudomonadati</taxon>
        <taxon>Pseudomonadota</taxon>
        <taxon>Alphaproteobacteria</taxon>
        <taxon>Rhodobacterales</taxon>
        <taxon>Paracoccaceae</taxon>
        <taxon>Oceanomicrobium</taxon>
    </lineage>
</organism>
<evidence type="ECO:0000256" key="1">
    <source>
        <dbReference type="SAM" id="Phobius"/>
    </source>
</evidence>
<feature type="transmembrane region" description="Helical" evidence="1">
    <location>
        <begin position="122"/>
        <end position="143"/>
    </location>
</feature>
<accession>A0A6B0TQQ6</accession>
<evidence type="ECO:0000313" key="3">
    <source>
        <dbReference type="Proteomes" id="UP000436016"/>
    </source>
</evidence>
<dbReference type="EMBL" id="WUWG01000002">
    <property type="protein sequence ID" value="MXU65019.1"/>
    <property type="molecule type" value="Genomic_DNA"/>
</dbReference>
<feature type="transmembrane region" description="Helical" evidence="1">
    <location>
        <begin position="235"/>
        <end position="254"/>
    </location>
</feature>
<comment type="caution">
    <text evidence="2">The sequence shown here is derived from an EMBL/GenBank/DDBJ whole genome shotgun (WGS) entry which is preliminary data.</text>
</comment>
<keyword evidence="1" id="KW-0472">Membrane</keyword>
<sequence length="394" mass="42758">MLRLVSATFCVFYPLLIVSVNSPLLSDAFISANQAFRHILVWSMAVCAVVERRATLSNRRIAACVKISALASVIAVLLWVGKTGLGAQKSIASLYNAFEPVVVILCASGLSLTMVRRSHAALFVRSLVVWLLVFAAIHVMSGFDLNTSVYGRLRWTFGFVHPGKVAQLVMLVVLFHVFSEGRDKSLRSSAYLFFVMISAGLAVFMTSTRAMFVVYFITLVYLISEGVRSDQKAPLAWAWGAGLVGVAAYLFVGIDEASRHFLLSGRIAWLLQSVDLNFGGRGLAPFFLGVFDDPVGNLSNVSSYSGSDIISFRVDSGYLEVVTSSGFLVLALLSVVLLIMVQASTKRDLRSAALVAILGFFLAGESGFFAVGNSFGLMVVTLAMVAMRSPRHRF</sequence>
<evidence type="ECO:0000313" key="2">
    <source>
        <dbReference type="EMBL" id="MXU65019.1"/>
    </source>
</evidence>
<dbReference type="AlphaFoldDB" id="A0A6B0TQQ6"/>
<dbReference type="Proteomes" id="UP000436016">
    <property type="component" value="Unassembled WGS sequence"/>
</dbReference>
<name>A0A6B0TQQ6_9RHOB</name>